<dbReference type="Gene3D" id="3.80.10.10">
    <property type="entry name" value="Ribonuclease Inhibitor"/>
    <property type="match status" value="1"/>
</dbReference>
<dbReference type="InterPro" id="IPR032675">
    <property type="entry name" value="LRR_dom_sf"/>
</dbReference>
<keyword evidence="2" id="KW-1185">Reference proteome</keyword>
<name>A0AAD5V9Z1_9APHY</name>
<reference evidence="1" key="1">
    <citation type="submission" date="2022-07" db="EMBL/GenBank/DDBJ databases">
        <title>Genome Sequence of Physisporinus lineatus.</title>
        <authorList>
            <person name="Buettner E."/>
        </authorList>
    </citation>
    <scope>NUCLEOTIDE SEQUENCE</scope>
    <source>
        <strain evidence="1">VT162</strain>
    </source>
</reference>
<evidence type="ECO:0000313" key="1">
    <source>
        <dbReference type="EMBL" id="KAJ3488335.1"/>
    </source>
</evidence>
<accession>A0AAD5V9Z1</accession>
<protein>
    <recommendedName>
        <fullName evidence="3">F-box domain-containing protein</fullName>
    </recommendedName>
</protein>
<organism evidence="1 2">
    <name type="scientific">Meripilus lineatus</name>
    <dbReference type="NCBI Taxonomy" id="2056292"/>
    <lineage>
        <taxon>Eukaryota</taxon>
        <taxon>Fungi</taxon>
        <taxon>Dikarya</taxon>
        <taxon>Basidiomycota</taxon>
        <taxon>Agaricomycotina</taxon>
        <taxon>Agaricomycetes</taxon>
        <taxon>Polyporales</taxon>
        <taxon>Meripilaceae</taxon>
        <taxon>Meripilus</taxon>
    </lineage>
</organism>
<evidence type="ECO:0000313" key="2">
    <source>
        <dbReference type="Proteomes" id="UP001212997"/>
    </source>
</evidence>
<dbReference type="Proteomes" id="UP001212997">
    <property type="component" value="Unassembled WGS sequence"/>
</dbReference>
<comment type="caution">
    <text evidence="1">The sequence shown here is derived from an EMBL/GenBank/DDBJ whole genome shotgun (WGS) entry which is preliminary data.</text>
</comment>
<gene>
    <name evidence="1" type="ORF">NLI96_g2929</name>
</gene>
<evidence type="ECO:0008006" key="3">
    <source>
        <dbReference type="Google" id="ProtNLM"/>
    </source>
</evidence>
<dbReference type="AlphaFoldDB" id="A0AAD5V9Z1"/>
<dbReference type="EMBL" id="JANAWD010000069">
    <property type="protein sequence ID" value="KAJ3488335.1"/>
    <property type="molecule type" value="Genomic_DNA"/>
</dbReference>
<proteinExistence type="predicted"/>
<sequence>MDVIAEIMEHVQDRLQLCSLMRTCRTLYSIGIPPLLRSPIKINSLQSLSSFQDFLFAEPLGSERRFGSVRCLHINTEIDSLGGDMLKTILVRTTNLQGLSILRSYSFFALCLDAGKSMENLSRLTDLTLVFIKPHNVLCLQGMKSPVSKLKFTMPFEFTEPKLFPILSQVFGNTLTELDIYGVHLSGTDAQFPRLRILKIDTRHAIPAVVLAHTFPGLKSLDIATFYPSSTYHMSTEATHQHALNKARLSSSRLPLPSLQYLKASPTDLFYNAIIPRAEEFEVVELDLINAEWLLELLKGIQPSILRLCFYHAAFSNLILVTFLQTLLEENPSITTLDLIVSCDAMDNDQTQSFIDLFPDMVKGASLKSLHLLIRQFRLDWRENSCLRTLDIMNFIAKISVKCPDTQNITVALKPINMIPGETRFTKFVDIDKEFQETGKTFRELREDLAQET</sequence>